<dbReference type="EMBL" id="FOIA01000001">
    <property type="protein sequence ID" value="SES62793.1"/>
    <property type="molecule type" value="Genomic_DNA"/>
</dbReference>
<evidence type="ECO:0000313" key="1">
    <source>
        <dbReference type="EMBL" id="SES62793.1"/>
    </source>
</evidence>
<sequence>MTTNENQNDEQRLHSKADAECLAHDPIYTEEINEYFSTIKKDLYQIDRLVNDAVSNLVFNFKYINELSQSHHKMVVAIEKLSIPKENTSVLELLSKQMEIASKIEHELDSAVISLQFGDLVSQLLAHTTKQIENLNASLLHIDHTSSSVMNSTSHQTTNTKLSMAVQHAKTNKSSKPVVQHEMQKGEIELF</sequence>
<accession>A0A1H9Y1V5</accession>
<gene>
    <name evidence="1" type="ORF">SAMN05216326_10119</name>
</gene>
<dbReference type="Proteomes" id="UP000199345">
    <property type="component" value="Unassembled WGS sequence"/>
</dbReference>
<dbReference type="OrthoDB" id="8559696at2"/>
<keyword evidence="2" id="KW-1185">Reference proteome</keyword>
<proteinExistence type="predicted"/>
<dbReference type="RefSeq" id="WP_090654817.1">
    <property type="nucleotide sequence ID" value="NZ_FOIA01000001.1"/>
</dbReference>
<reference evidence="2" key="1">
    <citation type="submission" date="2016-10" db="EMBL/GenBank/DDBJ databases">
        <authorList>
            <person name="Varghese N."/>
            <person name="Submissions S."/>
        </authorList>
    </citation>
    <scope>NUCLEOTIDE SEQUENCE [LARGE SCALE GENOMIC DNA]</scope>
    <source>
        <strain evidence="2">Nm71</strain>
    </source>
</reference>
<name>A0A1H9Y1V5_9PROT</name>
<evidence type="ECO:0000313" key="2">
    <source>
        <dbReference type="Proteomes" id="UP000199345"/>
    </source>
</evidence>
<protein>
    <submittedName>
        <fullName evidence="1">Uncharacterized protein</fullName>
    </submittedName>
</protein>
<organism evidence="1 2">
    <name type="scientific">Nitrosomonas marina</name>
    <dbReference type="NCBI Taxonomy" id="917"/>
    <lineage>
        <taxon>Bacteria</taxon>
        <taxon>Pseudomonadati</taxon>
        <taxon>Pseudomonadota</taxon>
        <taxon>Betaproteobacteria</taxon>
        <taxon>Nitrosomonadales</taxon>
        <taxon>Nitrosomonadaceae</taxon>
        <taxon>Nitrosomonas</taxon>
    </lineage>
</organism>
<dbReference type="AlphaFoldDB" id="A0A1H9Y1V5"/>